<dbReference type="GO" id="GO:0008233">
    <property type="term" value="F:peptidase activity"/>
    <property type="evidence" value="ECO:0007669"/>
    <property type="project" value="UniProtKB-KW"/>
</dbReference>
<dbReference type="Gene3D" id="3.40.50.880">
    <property type="match status" value="1"/>
</dbReference>
<evidence type="ECO:0000313" key="2">
    <source>
        <dbReference type="EMBL" id="OPJ63927.1"/>
    </source>
</evidence>
<keyword evidence="2" id="KW-0326">Glycosidase</keyword>
<reference evidence="2 4" key="1">
    <citation type="submission" date="2017-03" db="EMBL/GenBank/DDBJ databases">
        <title>Genome sequence of Clostridium chromiireducens DSM 23318.</title>
        <authorList>
            <person name="Poehlein A."/>
            <person name="Daniel R."/>
        </authorList>
    </citation>
    <scope>NUCLEOTIDE SEQUENCE [LARGE SCALE GENOMIC DNA]</scope>
    <source>
        <strain evidence="2 4">DSM 23318</strain>
    </source>
</reference>
<dbReference type="Proteomes" id="UP000191056">
    <property type="component" value="Unassembled WGS sequence"/>
</dbReference>
<name>A0A1V4IWY1_9CLOT</name>
<feature type="domain" description="DJ-1/PfpI" evidence="1">
    <location>
        <begin position="3"/>
        <end position="169"/>
    </location>
</feature>
<dbReference type="STRING" id="225345.CLCHR_14460"/>
<dbReference type="EMBL" id="MZGT01000015">
    <property type="protein sequence ID" value="OPJ63927.1"/>
    <property type="molecule type" value="Genomic_DNA"/>
</dbReference>
<dbReference type="RefSeq" id="WP_079439015.1">
    <property type="nucleotide sequence ID" value="NZ_MZGT01000015.1"/>
</dbReference>
<organism evidence="2 4">
    <name type="scientific">Clostridium chromiireducens</name>
    <dbReference type="NCBI Taxonomy" id="225345"/>
    <lineage>
        <taxon>Bacteria</taxon>
        <taxon>Bacillati</taxon>
        <taxon>Bacillota</taxon>
        <taxon>Clostridia</taxon>
        <taxon>Eubacteriales</taxon>
        <taxon>Clostridiaceae</taxon>
        <taxon>Clostridium</taxon>
    </lineage>
</organism>
<protein>
    <submittedName>
        <fullName evidence="2">Putative protease YdeA</fullName>
        <ecNumber evidence="2">3.2.-.-</ecNumber>
    </submittedName>
    <submittedName>
        <fullName evidence="3">Thiamine biosynthesis protein ThiJ</fullName>
    </submittedName>
</protein>
<comment type="caution">
    <text evidence="2">The sequence shown here is derived from an EMBL/GenBank/DDBJ whole genome shotgun (WGS) entry which is preliminary data.</text>
</comment>
<keyword evidence="2" id="KW-0645">Protease</keyword>
<dbReference type="GO" id="GO:0016798">
    <property type="term" value="F:hydrolase activity, acting on glycosyl bonds"/>
    <property type="evidence" value="ECO:0007669"/>
    <property type="project" value="UniProtKB-KW"/>
</dbReference>
<dbReference type="OrthoDB" id="6003696at2"/>
<dbReference type="GO" id="GO:0006508">
    <property type="term" value="P:proteolysis"/>
    <property type="evidence" value="ECO:0007669"/>
    <property type="project" value="UniProtKB-KW"/>
</dbReference>
<dbReference type="EMBL" id="QXDJ01000002">
    <property type="protein sequence ID" value="RII35746.1"/>
    <property type="molecule type" value="Genomic_DNA"/>
</dbReference>
<dbReference type="Proteomes" id="UP000265930">
    <property type="component" value="Unassembled WGS sequence"/>
</dbReference>
<dbReference type="AlphaFoldDB" id="A0A1V4IWY1"/>
<evidence type="ECO:0000313" key="4">
    <source>
        <dbReference type="Proteomes" id="UP000191056"/>
    </source>
</evidence>
<keyword evidence="2" id="KW-0378">Hydrolase</keyword>
<dbReference type="Pfam" id="PF01965">
    <property type="entry name" value="DJ-1_PfpI"/>
    <property type="match status" value="1"/>
</dbReference>
<evidence type="ECO:0000259" key="1">
    <source>
        <dbReference type="Pfam" id="PF01965"/>
    </source>
</evidence>
<keyword evidence="4" id="KW-1185">Reference proteome</keyword>
<accession>A0A1V4IWY1</accession>
<dbReference type="PANTHER" id="PTHR48094:SF19">
    <property type="entry name" value="DJ-1_PFPI DOMAIN-CONTAINING PROTEIN"/>
    <property type="match status" value="1"/>
</dbReference>
<dbReference type="EC" id="3.2.-.-" evidence="2"/>
<dbReference type="InterPro" id="IPR029062">
    <property type="entry name" value="Class_I_gatase-like"/>
</dbReference>
<sequence>MGKILVFIFDGMTDYEITFISHLLGADAGKEIITIAYENKIIKSHSGILYKPSKLVNEILNEDVDGLIITGGWYGETRPELIELINNLNSKGKLIGAICGAGTVFLAKAGVLNDVKYTSPVVEWTQKHIEVFGEKDPFPRENFVSERVVRDRNIITAQGIAFVDFSIEICDWFNLFESQKEKNEFSKNIKGSTELLI</sequence>
<dbReference type="InterPro" id="IPR050325">
    <property type="entry name" value="Prot/Nucl_acid_deglycase"/>
</dbReference>
<dbReference type="InterPro" id="IPR002818">
    <property type="entry name" value="DJ-1/PfpI"/>
</dbReference>
<gene>
    <name evidence="2" type="primary">ydeA_1</name>
    <name evidence="2" type="ORF">CLCHR_14460</name>
    <name evidence="3" type="ORF">D2A34_11300</name>
</gene>
<evidence type="ECO:0000313" key="5">
    <source>
        <dbReference type="Proteomes" id="UP000265930"/>
    </source>
</evidence>
<reference evidence="3 5" key="2">
    <citation type="submission" date="2018-08" db="EMBL/GenBank/DDBJ databases">
        <title>Genome of Clostridium chromiireducens C1, DSM12136.</title>
        <authorList>
            <person name="Xing M."/>
            <person name="Wei Y."/>
            <person name="Ang E.L."/>
            <person name="Zhao H."/>
            <person name="Zhang Y."/>
        </authorList>
    </citation>
    <scope>NUCLEOTIDE SEQUENCE [LARGE SCALE GENOMIC DNA]</scope>
    <source>
        <strain evidence="3 5">C1</strain>
    </source>
</reference>
<evidence type="ECO:0000313" key="3">
    <source>
        <dbReference type="EMBL" id="RII35746.1"/>
    </source>
</evidence>
<dbReference type="GO" id="GO:0005737">
    <property type="term" value="C:cytoplasm"/>
    <property type="evidence" value="ECO:0007669"/>
    <property type="project" value="TreeGrafter"/>
</dbReference>
<dbReference type="PANTHER" id="PTHR48094">
    <property type="entry name" value="PROTEIN/NUCLEIC ACID DEGLYCASE DJ-1-RELATED"/>
    <property type="match status" value="1"/>
</dbReference>
<proteinExistence type="predicted"/>
<dbReference type="SUPFAM" id="SSF52317">
    <property type="entry name" value="Class I glutamine amidotransferase-like"/>
    <property type="match status" value="1"/>
</dbReference>